<proteinExistence type="predicted"/>
<dbReference type="EMBL" id="CP002287">
    <property type="protein sequence ID" value="ADP17377.1"/>
    <property type="molecule type" value="Genomic_DNA"/>
</dbReference>
<dbReference type="InterPro" id="IPR025109">
    <property type="entry name" value="DUF4031"/>
</dbReference>
<dbReference type="eggNOG" id="ENOG50330I8">
    <property type="taxonomic scope" value="Bacteria"/>
</dbReference>
<evidence type="ECO:0000313" key="3">
    <source>
        <dbReference type="Proteomes" id="UP000006876"/>
    </source>
</evidence>
<reference evidence="2 3" key="1">
    <citation type="journal article" date="2011" name="J. Bacteriol.">
        <title>Complete genome sequence of the haloaromatic acid-degrading bacterium Achromobacter xylosoxidans A8.</title>
        <authorList>
            <person name="Strnad H."/>
            <person name="Ridl J."/>
            <person name="Paces J."/>
            <person name="Kolar M."/>
            <person name="Vlcek C."/>
            <person name="Paces V."/>
        </authorList>
    </citation>
    <scope>NUCLEOTIDE SEQUENCE [LARGE SCALE GENOMIC DNA]</scope>
    <source>
        <strain evidence="2 3">A8</strain>
    </source>
</reference>
<evidence type="ECO:0000259" key="1">
    <source>
        <dbReference type="Pfam" id="PF13223"/>
    </source>
</evidence>
<accession>E3HTT7</accession>
<dbReference type="HOGENOM" id="CLU_165258_1_0_4"/>
<protein>
    <submittedName>
        <fullName evidence="2">Bcep22gp48 domain protein</fullName>
    </submittedName>
</protein>
<sequence>MAVYVDNMQARFGRMVMCHMVADTDDELHAMAARIGVARRHHQSAGTYRSHYDICMTMRTKAVNAGAQEINRAELGALLKSKRQAVAKAKERT</sequence>
<evidence type="ECO:0000313" key="2">
    <source>
        <dbReference type="EMBL" id="ADP17377.1"/>
    </source>
</evidence>
<dbReference type="AlphaFoldDB" id="E3HTT7"/>
<name>E3HTT7_ACHXA</name>
<feature type="domain" description="DUF4031" evidence="1">
    <location>
        <begin position="3"/>
        <end position="81"/>
    </location>
</feature>
<dbReference type="Proteomes" id="UP000006876">
    <property type="component" value="Chromosome"/>
</dbReference>
<dbReference type="STRING" id="762376.AXYL_04057"/>
<dbReference type="PATRIC" id="fig|762376.5.peg.4061"/>
<dbReference type="OrthoDB" id="9808993at2"/>
<dbReference type="KEGG" id="axy:AXYL_04057"/>
<dbReference type="RefSeq" id="WP_013394688.1">
    <property type="nucleotide sequence ID" value="NC_014640.1"/>
</dbReference>
<organism evidence="2 3">
    <name type="scientific">Achromobacter xylosoxidans (strain A8)</name>
    <dbReference type="NCBI Taxonomy" id="762376"/>
    <lineage>
        <taxon>Bacteria</taxon>
        <taxon>Pseudomonadati</taxon>
        <taxon>Pseudomonadota</taxon>
        <taxon>Betaproteobacteria</taxon>
        <taxon>Burkholderiales</taxon>
        <taxon>Alcaligenaceae</taxon>
        <taxon>Achromobacter</taxon>
    </lineage>
</organism>
<gene>
    <name evidence="2" type="ordered locus">AXYL_04057</name>
</gene>
<dbReference type="Pfam" id="PF13223">
    <property type="entry name" value="DUF4031"/>
    <property type="match status" value="1"/>
</dbReference>